<feature type="domain" description="Methyltransferase" evidence="2">
    <location>
        <begin position="89"/>
        <end position="181"/>
    </location>
</feature>
<evidence type="ECO:0000256" key="1">
    <source>
        <dbReference type="SAM" id="MobiDB-lite"/>
    </source>
</evidence>
<dbReference type="SUPFAM" id="SSF53335">
    <property type="entry name" value="S-adenosyl-L-methionine-dependent methyltransferases"/>
    <property type="match status" value="1"/>
</dbReference>
<feature type="region of interest" description="Disordered" evidence="1">
    <location>
        <begin position="16"/>
        <end position="45"/>
    </location>
</feature>
<sequence>MITRALELAVGRAGAVGPAERAGKGAPPGKSRRQGGVRAAEWSPVTSSELWTRETADRYDAEEAENSSPAALAPTLDFLARLAGNGRALEFAIGTGRVGVPLRERGVLVTGIELSEPMADVLRTKADEETLPVVIGDMATTVVPGSFTLVYLVYNTISNLLTQDEQVACFENAARHLAPGGRFVIELVVPPLRFLPPGQVAVPFDVSDRHLGFDTFELVQQHLVSHHFTRDGEDGRYRRGASRHRYAWPAELDLMARIAGLEQEQRVADWDGSPFTDDSPRHISVWRKPPG</sequence>
<keyword evidence="3" id="KW-0808">Transferase</keyword>
<evidence type="ECO:0000313" key="4">
    <source>
        <dbReference type="Proteomes" id="UP000192445"/>
    </source>
</evidence>
<dbReference type="Pfam" id="PF13649">
    <property type="entry name" value="Methyltransf_25"/>
    <property type="match status" value="1"/>
</dbReference>
<reference evidence="3 4" key="1">
    <citation type="submission" date="2017-03" db="EMBL/GenBank/DDBJ databases">
        <title>Complete Genome Sequence of a natural compounds producer, Streptomyces violaceus S21.</title>
        <authorList>
            <person name="Zhong C."/>
            <person name="Zhao Z."/>
            <person name="Fu J."/>
            <person name="Zong G."/>
            <person name="Qin R."/>
            <person name="Cao G."/>
        </authorList>
    </citation>
    <scope>NUCLEOTIDE SEQUENCE [LARGE SCALE GENOMIC DNA]</scope>
    <source>
        <strain evidence="3 4">S21</strain>
    </source>
</reference>
<proteinExistence type="predicted"/>
<keyword evidence="3" id="KW-0489">Methyltransferase</keyword>
<protein>
    <submittedName>
        <fullName evidence="3">SAM-dependent methyltransferase</fullName>
    </submittedName>
</protein>
<dbReference type="InterPro" id="IPR041698">
    <property type="entry name" value="Methyltransf_25"/>
</dbReference>
<dbReference type="GO" id="GO:0032259">
    <property type="term" value="P:methylation"/>
    <property type="evidence" value="ECO:0007669"/>
    <property type="project" value="UniProtKB-KW"/>
</dbReference>
<dbReference type="GO" id="GO:0008168">
    <property type="term" value="F:methyltransferase activity"/>
    <property type="evidence" value="ECO:0007669"/>
    <property type="project" value="UniProtKB-KW"/>
</dbReference>
<dbReference type="InterPro" id="IPR029063">
    <property type="entry name" value="SAM-dependent_MTases_sf"/>
</dbReference>
<dbReference type="KEGG" id="svu:B1H20_19205"/>
<dbReference type="CDD" id="cd02440">
    <property type="entry name" value="AdoMet_MTases"/>
    <property type="match status" value="1"/>
</dbReference>
<organism evidence="3 4">
    <name type="scientific">Streptomyces violaceoruber</name>
    <dbReference type="NCBI Taxonomy" id="1935"/>
    <lineage>
        <taxon>Bacteria</taxon>
        <taxon>Bacillati</taxon>
        <taxon>Actinomycetota</taxon>
        <taxon>Actinomycetes</taxon>
        <taxon>Kitasatosporales</taxon>
        <taxon>Streptomycetaceae</taxon>
        <taxon>Streptomyces</taxon>
        <taxon>Streptomyces violaceoruber group</taxon>
    </lineage>
</organism>
<evidence type="ECO:0000259" key="2">
    <source>
        <dbReference type="Pfam" id="PF13649"/>
    </source>
</evidence>
<dbReference type="STRING" id="1935.B1H20_19205"/>
<gene>
    <name evidence="3" type="ORF">B1H20_19205</name>
</gene>
<dbReference type="OrthoDB" id="3172472at2"/>
<feature type="region of interest" description="Disordered" evidence="1">
    <location>
        <begin position="270"/>
        <end position="291"/>
    </location>
</feature>
<dbReference type="Gene3D" id="3.40.50.150">
    <property type="entry name" value="Vaccinia Virus protein VP39"/>
    <property type="match status" value="1"/>
</dbReference>
<evidence type="ECO:0000313" key="3">
    <source>
        <dbReference type="EMBL" id="ARF63260.1"/>
    </source>
</evidence>
<dbReference type="Proteomes" id="UP000192445">
    <property type="component" value="Chromosome"/>
</dbReference>
<dbReference type="AlphaFoldDB" id="A0A1V0UDW3"/>
<dbReference type="EMBL" id="CP020570">
    <property type="protein sequence ID" value="ARF63260.1"/>
    <property type="molecule type" value="Genomic_DNA"/>
</dbReference>
<accession>A0A1V0UDW3</accession>
<name>A0A1V0UDW3_STRVN</name>